<gene>
    <name evidence="2" type="ORF">CROQUDRAFT_654894</name>
</gene>
<evidence type="ECO:0000313" key="2">
    <source>
        <dbReference type="EMBL" id="KAG0148400.1"/>
    </source>
</evidence>
<dbReference type="Proteomes" id="UP000886653">
    <property type="component" value="Unassembled WGS sequence"/>
</dbReference>
<name>A0A9P6NRU3_9BASI</name>
<accession>A0A9P6NRU3</accession>
<protein>
    <recommendedName>
        <fullName evidence="1">Retrovirus-related Pol polyprotein from transposon TNT 1-94-like beta-barrel domain-containing protein</fullName>
    </recommendedName>
</protein>
<feature type="non-terminal residue" evidence="2">
    <location>
        <position position="236"/>
    </location>
</feature>
<reference evidence="2" key="1">
    <citation type="submission" date="2013-11" db="EMBL/GenBank/DDBJ databases">
        <title>Genome sequence of the fusiform rust pathogen reveals effectors for host alternation and coevolution with pine.</title>
        <authorList>
            <consortium name="DOE Joint Genome Institute"/>
            <person name="Smith K."/>
            <person name="Pendleton A."/>
            <person name="Kubisiak T."/>
            <person name="Anderson C."/>
            <person name="Salamov A."/>
            <person name="Aerts A."/>
            <person name="Riley R."/>
            <person name="Clum A."/>
            <person name="Lindquist E."/>
            <person name="Ence D."/>
            <person name="Campbell M."/>
            <person name="Kronenberg Z."/>
            <person name="Feau N."/>
            <person name="Dhillon B."/>
            <person name="Hamelin R."/>
            <person name="Burleigh J."/>
            <person name="Smith J."/>
            <person name="Yandell M."/>
            <person name="Nelson C."/>
            <person name="Grigoriev I."/>
            <person name="Davis J."/>
        </authorList>
    </citation>
    <scope>NUCLEOTIDE SEQUENCE</scope>
    <source>
        <strain evidence="2">G11</strain>
    </source>
</reference>
<organism evidence="2 3">
    <name type="scientific">Cronartium quercuum f. sp. fusiforme G11</name>
    <dbReference type="NCBI Taxonomy" id="708437"/>
    <lineage>
        <taxon>Eukaryota</taxon>
        <taxon>Fungi</taxon>
        <taxon>Dikarya</taxon>
        <taxon>Basidiomycota</taxon>
        <taxon>Pucciniomycotina</taxon>
        <taxon>Pucciniomycetes</taxon>
        <taxon>Pucciniales</taxon>
        <taxon>Coleosporiaceae</taxon>
        <taxon>Cronartium</taxon>
    </lineage>
</organism>
<dbReference type="InterPro" id="IPR054722">
    <property type="entry name" value="PolX-like_BBD"/>
</dbReference>
<evidence type="ECO:0000313" key="3">
    <source>
        <dbReference type="Proteomes" id="UP000886653"/>
    </source>
</evidence>
<feature type="domain" description="Retrovirus-related Pol polyprotein from transposon TNT 1-94-like beta-barrel" evidence="1">
    <location>
        <begin position="151"/>
        <end position="227"/>
    </location>
</feature>
<dbReference type="Pfam" id="PF22936">
    <property type="entry name" value="Pol_BBD"/>
    <property type="match status" value="1"/>
</dbReference>
<sequence>MLACDCQTKIDDSFLAEIVVSKFPDELEIAKEILAEKRPLSLSIVLECLDKHKVEADEKKKKSDSVALAVRQRTSTVTYCSNGIHNVNAKHSKEECYQLHPEKRPIRFKKRYDHKAPTAAASAAIMPTVNSSCTHPKALSCSAFEGTASILLDSACSDHMTSDHNAFSDFREERSHVTLADNSTLEIMGRGTMIGCSCDSIISFNTYYVPKITGTLISLGTLLLEGCKLKSDGLKF</sequence>
<dbReference type="AlphaFoldDB" id="A0A9P6NRU3"/>
<proteinExistence type="predicted"/>
<dbReference type="EMBL" id="MU167237">
    <property type="protein sequence ID" value="KAG0148400.1"/>
    <property type="molecule type" value="Genomic_DNA"/>
</dbReference>
<dbReference type="OrthoDB" id="2504515at2759"/>
<keyword evidence="3" id="KW-1185">Reference proteome</keyword>
<comment type="caution">
    <text evidence="2">The sequence shown here is derived from an EMBL/GenBank/DDBJ whole genome shotgun (WGS) entry which is preliminary data.</text>
</comment>
<evidence type="ECO:0000259" key="1">
    <source>
        <dbReference type="Pfam" id="PF22936"/>
    </source>
</evidence>